<organism evidence="1">
    <name type="scientific">Nippostrongylus brasiliensis</name>
    <name type="common">Rat hookworm</name>
    <dbReference type="NCBI Taxonomy" id="27835"/>
    <lineage>
        <taxon>Eukaryota</taxon>
        <taxon>Metazoa</taxon>
        <taxon>Ecdysozoa</taxon>
        <taxon>Nematoda</taxon>
        <taxon>Chromadorea</taxon>
        <taxon>Rhabditida</taxon>
        <taxon>Rhabditina</taxon>
        <taxon>Rhabditomorpha</taxon>
        <taxon>Strongyloidea</taxon>
        <taxon>Heligmosomidae</taxon>
        <taxon>Nippostrongylus</taxon>
    </lineage>
</organism>
<dbReference type="WBParaSite" id="NBR_0002110001-mRNA-1">
    <property type="protein sequence ID" value="NBR_0002110001-mRNA-1"/>
    <property type="gene ID" value="NBR_0002110001"/>
</dbReference>
<proteinExistence type="predicted"/>
<sequence>LSTQNLSGIFRNLFSFFNLPVPVSDRWIVVTSINYPTEDVKRLASLTDWNLVVVGDRKTPPDWQLDSVHYLSMEIQEKLGFRMSSVLPENSYTRKNIGYLYAIQRGAMWIYDTDDDNKPYGKGLEQFDFSEYISALCFTKHGESTEIQSKLFNPYRFFGHPHMWPRGFPLEHLKNHTNGNARLRLCHATKTPVVQQGLVHKDPDVDAIYRLLHADKKTGLDERFNEFAPPVILSPGTYSPWNSQNTLFHRNAFFTMYLPVSVEFRVTDIWRSYFSQKLLHMVGERIAFYPTNAIQNRNAHDYHSDYKQELQLYESSSKLVQYLDTWRCSAKKIATCSVDLAESLSYEFPEMVDESDNSHCKNQKKNEISVVQLEMNTDSPSNHSKPALIVLVEKNGVTMIGALQRLYQPYFAVVIFCGAVNFVGNGKHQLGLSNNDKFFTFAVTGVKTLSPYNYIRISNAYASGEYFLSKCVMEVDAMRLQNIKGYYAVRAAVVPKFWTKQPSDVALAVRAREGFAEAVWSSASTGKQAADKAVRLITEKHSSDVFVHNILSNYQKGLEMNGISANATAHMAASTGEYSTDL</sequence>
<accession>A0A0N4YV28</accession>
<protein>
    <submittedName>
        <fullName evidence="1">Glycosyltransferase</fullName>
    </submittedName>
</protein>
<dbReference type="InterPro" id="IPR005049">
    <property type="entry name" value="STL-like"/>
</dbReference>
<evidence type="ECO:0000313" key="1">
    <source>
        <dbReference type="WBParaSite" id="NBR_0002110001-mRNA-1"/>
    </source>
</evidence>
<reference evidence="1" key="1">
    <citation type="submission" date="2017-02" db="UniProtKB">
        <authorList>
            <consortium name="WormBaseParasite"/>
        </authorList>
    </citation>
    <scope>IDENTIFICATION</scope>
</reference>
<dbReference type="PANTHER" id="PTHR31362:SF0">
    <property type="entry name" value="EXOSTOSIN DOMAIN-CONTAINING PROTEIN-RELATED"/>
    <property type="match status" value="1"/>
</dbReference>
<dbReference type="Pfam" id="PF03385">
    <property type="entry name" value="STELLO"/>
    <property type="match status" value="2"/>
</dbReference>
<dbReference type="AlphaFoldDB" id="A0A0N4YV28"/>
<dbReference type="PANTHER" id="PTHR31362">
    <property type="entry name" value="GLYCOSYLTRANSFERASE STELLO1-RELATED"/>
    <property type="match status" value="1"/>
</dbReference>
<name>A0A0N4YV28_NIPBR</name>